<dbReference type="Gene3D" id="2.30.30.940">
    <property type="match status" value="1"/>
</dbReference>
<dbReference type="HOGENOM" id="CLU_257665_0_0_7"/>
<proteinExistence type="predicted"/>
<feature type="compositionally biased region" description="Polar residues" evidence="1">
    <location>
        <begin position="318"/>
        <end position="330"/>
    </location>
</feature>
<protein>
    <submittedName>
        <fullName evidence="3">Conjugative relaxase domain protein</fullName>
    </submittedName>
</protein>
<feature type="compositionally biased region" description="Basic and acidic residues" evidence="1">
    <location>
        <begin position="1310"/>
        <end position="1326"/>
    </location>
</feature>
<feature type="domain" description="TrwC relaxase" evidence="2">
    <location>
        <begin position="12"/>
        <end position="287"/>
    </location>
</feature>
<dbReference type="InterPro" id="IPR014862">
    <property type="entry name" value="TrwC"/>
</dbReference>
<feature type="region of interest" description="Disordered" evidence="1">
    <location>
        <begin position="1297"/>
        <end position="1351"/>
    </location>
</feature>
<feature type="region of interest" description="Disordered" evidence="1">
    <location>
        <begin position="308"/>
        <end position="335"/>
    </location>
</feature>
<dbReference type="STRING" id="443144.GM21_2354"/>
<evidence type="ECO:0000259" key="2">
    <source>
        <dbReference type="Pfam" id="PF08751"/>
    </source>
</evidence>
<dbReference type="SUPFAM" id="SSF55464">
    <property type="entry name" value="Origin of replication-binding domain, RBD-like"/>
    <property type="match status" value="1"/>
</dbReference>
<sequence length="1351" mass="149197">MLSLSNGGMTASQAGKYFAAEDYYLKGGESSRWLGKTTAELKLAGKVGEEEFRNLCAGKTPDGAAQLVAPKVVRKEGEPQELHRAGNDLTFSAPKSLSIGYAAGNHELKEIWDQAVENTMRYVEEHYSQYRTPHGIRNAGNLLAAKFDHVTSRALDPDVHSHVFLLNMVHTPDGRWLANEPKSIYQDKISIGMLARQESICLLRQAGYQVYFTDREKFLFEIEGVSPEEIEFFSKRGAAIEEQVAEWQQEGKYPGVSETLLKQWAAFGTRDHKLKITIQEIRQKWDQWFVEVGGTAQEVRERIEATKQLGQEADAGNSGKTESQPLTPTHSFPPEKTAREVLKDASSFLTDKEVIFDRAQLIKTAVRISGGEHDIRQIENALKEKREVHFLGQEPRGPQAGREFFTTREMLKLEARNVEALEYLGAFAPVTSNSEVEAYLKGLAGAGEGTLTREEASFTEAFEAGAASAAPTGFLNLTPGQREYVLNELAGDKGFTVTQGDPGTGKTFAAGVVERFNDEVLQPSGRAHHTLNLAYTGKAALEMEQASGKEAFTVDSFLNRYRKSPDLSAFPGMERPAPRGAQVALKLDEASFVGGRQAEHLLRVVQDLKSKGVQVKLSMIGDTKQLQSIQASPFFSHASELARQELGDFALMKEITRQKDAGLLDVAESLNLEGEQRLLGKNATDALKLLEQQGRVREIPTYDALMQAAVECYVEEAAKPSRDPAAAAAGEKQSVLIVTPLNADRQELNAKIRATKMEKGELGQGVAVQVYVPVEQGVTASSYHPGMNIVFTGKRAKDGAMEVPEGVALNQQGEVLSVDPVRNRVAVVFQGDRGGTTTKTFEASGLANKSALYRVEEREFAAGDIVVCNKTTFDRSTVSARSGKTIKLRNGERGVIEAMEAAEKGSVALIRFPGDRVVKVNLDRFGPQHIEHGYAVTAHKAEGETVDSVISFNYVRPASQNHGNALQTLTGIDTTEEQFRCWDGAVTDYEKRYQLMTEVGGHPGRISFVMIADAQNAEEHKGIALTFVNSPAVVKDVEVRQQMREAGMYWAKKARSWVTAVVNDRAMGIMSGHPLRDQGYLNHLREQFVKESPPGTHALQTLTGIDTTEEQFRCWDGAVTEYEKRYQLETEVGGHPGRISFVMITDRQNAEEHKGIAITFVNSPAVVKDVEVRQQMREAGMYWAKDAHSWVTAAVNDRAMGIMSGHPLRDQGYLNHLREQFVKERPPGTPLPVDSPTVHAEIDSTIDVERYGRASYNLLNVALTRSRYQTTVFTNSLEGLDQAVQTVDQKTTSITSAMLQRKPPSLPTRSQERPSRQHQKKADKARSVPPASPVKAPDRELAKELIRKKPS</sequence>
<dbReference type="NCBIfam" id="TIGR02686">
    <property type="entry name" value="relax_trwC"/>
    <property type="match status" value="1"/>
</dbReference>
<evidence type="ECO:0000256" key="1">
    <source>
        <dbReference type="SAM" id="MobiDB-lite"/>
    </source>
</evidence>
<accession>C6DZ94</accession>
<name>C6DZ94_GEOSM</name>
<feature type="compositionally biased region" description="Basic and acidic residues" evidence="1">
    <location>
        <begin position="1336"/>
        <end position="1351"/>
    </location>
</feature>
<dbReference type="Pfam" id="PF13604">
    <property type="entry name" value="AAA_30"/>
    <property type="match status" value="1"/>
</dbReference>
<dbReference type="InterPro" id="IPR014059">
    <property type="entry name" value="TraI/TrwC_relax"/>
</dbReference>
<reference evidence="3" key="1">
    <citation type="submission" date="2009-07" db="EMBL/GenBank/DDBJ databases">
        <title>Complete sequence of Geobacter sp. M21.</title>
        <authorList>
            <consortium name="US DOE Joint Genome Institute"/>
            <person name="Lucas S."/>
            <person name="Copeland A."/>
            <person name="Lapidus A."/>
            <person name="Glavina del Rio T."/>
            <person name="Dalin E."/>
            <person name="Tice H."/>
            <person name="Bruce D."/>
            <person name="Goodwin L."/>
            <person name="Pitluck S."/>
            <person name="Saunders E."/>
            <person name="Brettin T."/>
            <person name="Detter J.C."/>
            <person name="Han C."/>
            <person name="Larimer F."/>
            <person name="Land M."/>
            <person name="Hauser L."/>
            <person name="Kyrpides N."/>
            <person name="Ovchinnikova G."/>
            <person name="Lovley D."/>
        </authorList>
    </citation>
    <scope>NUCLEOTIDE SEQUENCE [LARGE SCALE GENOMIC DNA]</scope>
    <source>
        <strain evidence="3">M21</strain>
    </source>
</reference>
<dbReference type="Gene3D" id="3.40.50.300">
    <property type="entry name" value="P-loop containing nucleotide triphosphate hydrolases"/>
    <property type="match status" value="2"/>
</dbReference>
<evidence type="ECO:0000313" key="3">
    <source>
        <dbReference type="EMBL" id="ACT18402.1"/>
    </source>
</evidence>
<dbReference type="EMBL" id="CP001661">
    <property type="protein sequence ID" value="ACT18402.1"/>
    <property type="molecule type" value="Genomic_DNA"/>
</dbReference>
<dbReference type="KEGG" id="gem:GM21_2354"/>
<dbReference type="OrthoDB" id="9803432at2"/>
<dbReference type="SUPFAM" id="SSF52540">
    <property type="entry name" value="P-loop containing nucleoside triphosphate hydrolases"/>
    <property type="match status" value="2"/>
</dbReference>
<organism evidence="3">
    <name type="scientific">Geobacter sp. (strain M21)</name>
    <dbReference type="NCBI Taxonomy" id="443144"/>
    <lineage>
        <taxon>Bacteria</taxon>
        <taxon>Pseudomonadati</taxon>
        <taxon>Thermodesulfobacteriota</taxon>
        <taxon>Desulfuromonadia</taxon>
        <taxon>Geobacterales</taxon>
        <taxon>Geobacteraceae</taxon>
        <taxon>Geobacter</taxon>
    </lineage>
</organism>
<dbReference type="eggNOG" id="COG0507">
    <property type="taxonomic scope" value="Bacteria"/>
</dbReference>
<dbReference type="NCBIfam" id="NF041492">
    <property type="entry name" value="MobF"/>
    <property type="match status" value="1"/>
</dbReference>
<gene>
    <name evidence="3" type="ordered locus">GM21_2354</name>
</gene>
<dbReference type="Pfam" id="PF08751">
    <property type="entry name" value="TrwC"/>
    <property type="match status" value="1"/>
</dbReference>
<dbReference type="InterPro" id="IPR027417">
    <property type="entry name" value="P-loop_NTPase"/>
</dbReference>